<accession>A0ABR0BFE0</accession>
<comment type="caution">
    <text evidence="1">The sequence shown here is derived from an EMBL/GenBank/DDBJ whole genome shotgun (WGS) entry which is preliminary data.</text>
</comment>
<dbReference type="EMBL" id="JAWRVI010000160">
    <property type="protein sequence ID" value="KAK4073343.1"/>
    <property type="molecule type" value="Genomic_DNA"/>
</dbReference>
<organism evidence="1 2">
    <name type="scientific">Purpureocillium lilacinum</name>
    <name type="common">Paecilomyces lilacinus</name>
    <dbReference type="NCBI Taxonomy" id="33203"/>
    <lineage>
        <taxon>Eukaryota</taxon>
        <taxon>Fungi</taxon>
        <taxon>Dikarya</taxon>
        <taxon>Ascomycota</taxon>
        <taxon>Pezizomycotina</taxon>
        <taxon>Sordariomycetes</taxon>
        <taxon>Hypocreomycetidae</taxon>
        <taxon>Hypocreales</taxon>
        <taxon>Ophiocordycipitaceae</taxon>
        <taxon>Purpureocillium</taxon>
    </lineage>
</organism>
<evidence type="ECO:0000313" key="2">
    <source>
        <dbReference type="Proteomes" id="UP001287286"/>
    </source>
</evidence>
<name>A0ABR0BFE0_PURLI</name>
<sequence length="241" mass="26435">MNAPYFFRRNFKILSKKVLPSTWFAVAVPPVDNAAESHSLRPSPRLGYVALLAKSEQRLSAMNLLIRRFTYLRVASEALDSQGYRPLTAVVADKSASPCCRSRHVKRLARHLSAAEACLFVIHAIKRGAGALLSAACRLQSTQALAPFASPRNTPPADQRRDGPCASRVDLHYPFGFGRGLLRRAGPCSMVEYRDMVPIGAVGSFDAPFRHKLGGLFLALGAEGHVVWARGFEPGTSPRWH</sequence>
<reference evidence="1 2" key="1">
    <citation type="journal article" date="2024" name="Microbiol. Resour. Announc.">
        <title>Genome annotations for the ascomycete fungi Trichoderma harzianum, Trichoderma aggressivum, and Purpureocillium lilacinum.</title>
        <authorList>
            <person name="Beijen E.P.W."/>
            <person name="Ohm R.A."/>
        </authorList>
    </citation>
    <scope>NUCLEOTIDE SEQUENCE [LARGE SCALE GENOMIC DNA]</scope>
    <source>
        <strain evidence="1 2">CBS 150709</strain>
    </source>
</reference>
<dbReference type="Proteomes" id="UP001287286">
    <property type="component" value="Unassembled WGS sequence"/>
</dbReference>
<evidence type="ECO:0000313" key="1">
    <source>
        <dbReference type="EMBL" id="KAK4073343.1"/>
    </source>
</evidence>
<keyword evidence="2" id="KW-1185">Reference proteome</keyword>
<proteinExistence type="predicted"/>
<protein>
    <submittedName>
        <fullName evidence="1">Uncharacterized protein</fullName>
    </submittedName>
</protein>
<gene>
    <name evidence="1" type="ORF">Purlil1_13050</name>
</gene>